<dbReference type="Gene3D" id="3.40.50.150">
    <property type="entry name" value="Vaccinia Virus protein VP39"/>
    <property type="match status" value="1"/>
</dbReference>
<dbReference type="NCBIfam" id="TIGR00536">
    <property type="entry name" value="hemK_fam"/>
    <property type="match status" value="1"/>
</dbReference>
<dbReference type="RefSeq" id="WP_209681899.1">
    <property type="nucleotide sequence ID" value="NZ_JAGIOI010000001.1"/>
</dbReference>
<proteinExistence type="predicted"/>
<keyword evidence="1 4" id="KW-0489">Methyltransferase</keyword>
<dbReference type="GO" id="GO:0102559">
    <property type="term" value="F:peptide chain release factor N(5)-glutamine methyltransferase activity"/>
    <property type="evidence" value="ECO:0007669"/>
    <property type="project" value="UniProtKB-EC"/>
</dbReference>
<evidence type="ECO:0000256" key="2">
    <source>
        <dbReference type="ARBA" id="ARBA00022679"/>
    </source>
</evidence>
<dbReference type="InterPro" id="IPR022446">
    <property type="entry name" value="MeTrfrase_put"/>
</dbReference>
<evidence type="ECO:0000313" key="5">
    <source>
        <dbReference type="Proteomes" id="UP000711614"/>
    </source>
</evidence>
<dbReference type="Proteomes" id="UP000711614">
    <property type="component" value="Unassembled WGS sequence"/>
</dbReference>
<dbReference type="InterPro" id="IPR004556">
    <property type="entry name" value="HemK-like"/>
</dbReference>
<protein>
    <submittedName>
        <fullName evidence="4">Release factor glutamine methyltransferase</fullName>
        <ecNumber evidence="4">2.1.1.297</ecNumber>
    </submittedName>
</protein>
<keyword evidence="5" id="KW-1185">Reference proteome</keyword>
<dbReference type="CDD" id="cd02440">
    <property type="entry name" value="AdoMet_MTases"/>
    <property type="match status" value="1"/>
</dbReference>
<name>A0ABS4Z061_9MICC</name>
<dbReference type="EMBL" id="JAGIOI010000001">
    <property type="protein sequence ID" value="MBP2414180.1"/>
    <property type="molecule type" value="Genomic_DNA"/>
</dbReference>
<dbReference type="InterPro" id="IPR029063">
    <property type="entry name" value="SAM-dependent_MTases_sf"/>
</dbReference>
<evidence type="ECO:0000256" key="3">
    <source>
        <dbReference type="ARBA" id="ARBA00022691"/>
    </source>
</evidence>
<evidence type="ECO:0000256" key="1">
    <source>
        <dbReference type="ARBA" id="ARBA00022603"/>
    </source>
</evidence>
<comment type="caution">
    <text evidence="4">The sequence shown here is derived from an EMBL/GenBank/DDBJ whole genome shotgun (WGS) entry which is preliminary data.</text>
</comment>
<dbReference type="PANTHER" id="PTHR18895">
    <property type="entry name" value="HEMK METHYLTRANSFERASE"/>
    <property type="match status" value="1"/>
</dbReference>
<sequence length="294" mass="30600">MEPVDVLTPAGLAAALRQAGCVYAEEEAAIMIEAAAGPGPAAVQGCDSLLAHMLEQRRAGIPLEHIVGWAEFCGLRIRVAPGVFVPRKRSEFLVQQALEALALGGPGRADRPLVLDLCCGSGAIGAALAQALKGFPLPEARGRTGFLPAMELHAADIDPAAVACASVNLAAHGGCVHCGDLFRALPKQLEGRIRLIVANAPYVPTADIRFMPPEARLHEPDAALNGGGDGLWLHRRIAGEAPHWLEPGGRLLLESSARQAPHSAAILAGCGFRPTVHTNRDVGGTVVAGILADR</sequence>
<keyword evidence="3" id="KW-0949">S-adenosyl-L-methionine</keyword>
<organism evidence="4 5">
    <name type="scientific">Arthrobacter stackebrandtii</name>
    <dbReference type="NCBI Taxonomy" id="272161"/>
    <lineage>
        <taxon>Bacteria</taxon>
        <taxon>Bacillati</taxon>
        <taxon>Actinomycetota</taxon>
        <taxon>Actinomycetes</taxon>
        <taxon>Micrococcales</taxon>
        <taxon>Micrococcaceae</taxon>
        <taxon>Arthrobacter</taxon>
    </lineage>
</organism>
<gene>
    <name evidence="4" type="ORF">JOF48_002979</name>
</gene>
<accession>A0ABS4Z061</accession>
<dbReference type="PANTHER" id="PTHR18895:SF74">
    <property type="entry name" value="MTRF1L RELEASE FACTOR GLUTAMINE METHYLTRANSFERASE"/>
    <property type="match status" value="1"/>
</dbReference>
<dbReference type="NCBIfam" id="TIGR03704">
    <property type="entry name" value="PrmC_rel_meth"/>
    <property type="match status" value="1"/>
</dbReference>
<dbReference type="SUPFAM" id="SSF53335">
    <property type="entry name" value="S-adenosyl-L-methionine-dependent methyltransferases"/>
    <property type="match status" value="1"/>
</dbReference>
<dbReference type="InterPro" id="IPR050320">
    <property type="entry name" value="N5-glutamine_MTase"/>
</dbReference>
<keyword evidence="2 4" id="KW-0808">Transferase</keyword>
<reference evidence="4 5" key="1">
    <citation type="submission" date="2021-03" db="EMBL/GenBank/DDBJ databases">
        <title>Sequencing the genomes of 1000 actinobacteria strains.</title>
        <authorList>
            <person name="Klenk H.-P."/>
        </authorList>
    </citation>
    <scope>NUCLEOTIDE SEQUENCE [LARGE SCALE GENOMIC DNA]</scope>
    <source>
        <strain evidence="4 5">DSM 16005</strain>
    </source>
</reference>
<dbReference type="GO" id="GO:0032259">
    <property type="term" value="P:methylation"/>
    <property type="evidence" value="ECO:0007669"/>
    <property type="project" value="UniProtKB-KW"/>
</dbReference>
<evidence type="ECO:0000313" key="4">
    <source>
        <dbReference type="EMBL" id="MBP2414180.1"/>
    </source>
</evidence>
<dbReference type="EC" id="2.1.1.297" evidence="4"/>